<proteinExistence type="predicted"/>
<organism evidence="1 2">
    <name type="scientific">Armillaria novae-zelandiae</name>
    <dbReference type="NCBI Taxonomy" id="153914"/>
    <lineage>
        <taxon>Eukaryota</taxon>
        <taxon>Fungi</taxon>
        <taxon>Dikarya</taxon>
        <taxon>Basidiomycota</taxon>
        <taxon>Agaricomycotina</taxon>
        <taxon>Agaricomycetes</taxon>
        <taxon>Agaricomycetidae</taxon>
        <taxon>Agaricales</taxon>
        <taxon>Marasmiineae</taxon>
        <taxon>Physalacriaceae</taxon>
        <taxon>Armillaria</taxon>
    </lineage>
</organism>
<evidence type="ECO:0000313" key="2">
    <source>
        <dbReference type="Proteomes" id="UP001175227"/>
    </source>
</evidence>
<reference evidence="1" key="1">
    <citation type="submission" date="2023-06" db="EMBL/GenBank/DDBJ databases">
        <authorList>
            <consortium name="Lawrence Berkeley National Laboratory"/>
            <person name="Ahrendt S."/>
            <person name="Sahu N."/>
            <person name="Indic B."/>
            <person name="Wong-Bajracharya J."/>
            <person name="Merenyi Z."/>
            <person name="Ke H.-M."/>
            <person name="Monk M."/>
            <person name="Kocsube S."/>
            <person name="Drula E."/>
            <person name="Lipzen A."/>
            <person name="Balint B."/>
            <person name="Henrissat B."/>
            <person name="Andreopoulos B."/>
            <person name="Martin F.M."/>
            <person name="Harder C.B."/>
            <person name="Rigling D."/>
            <person name="Ford K.L."/>
            <person name="Foster G.D."/>
            <person name="Pangilinan J."/>
            <person name="Papanicolaou A."/>
            <person name="Barry K."/>
            <person name="LaButti K."/>
            <person name="Viragh M."/>
            <person name="Koriabine M."/>
            <person name="Yan M."/>
            <person name="Riley R."/>
            <person name="Champramary S."/>
            <person name="Plett K.L."/>
            <person name="Tsai I.J."/>
            <person name="Slot J."/>
            <person name="Sipos G."/>
            <person name="Plett J."/>
            <person name="Nagy L.G."/>
            <person name="Grigoriev I.V."/>
        </authorList>
    </citation>
    <scope>NUCLEOTIDE SEQUENCE</scope>
    <source>
        <strain evidence="1">ICMP 16352</strain>
    </source>
</reference>
<keyword evidence="2" id="KW-1185">Reference proteome</keyword>
<evidence type="ECO:0000313" key="1">
    <source>
        <dbReference type="EMBL" id="KAK0467525.1"/>
    </source>
</evidence>
<gene>
    <name evidence="1" type="ORF">IW261DRAFT_1061458</name>
</gene>
<protein>
    <submittedName>
        <fullName evidence="1">Uncharacterized protein</fullName>
    </submittedName>
</protein>
<comment type="caution">
    <text evidence="1">The sequence shown here is derived from an EMBL/GenBank/DDBJ whole genome shotgun (WGS) entry which is preliminary data.</text>
</comment>
<dbReference type="Proteomes" id="UP001175227">
    <property type="component" value="Unassembled WGS sequence"/>
</dbReference>
<name>A0AA39NL06_9AGAR</name>
<accession>A0AA39NL06</accession>
<sequence>MHLLDLPRELLSYVIHFPEPDALRALCLIEKPTIHTIARDLLRRNVNVKLRPDHQSTPDIFSFDARHIAAIRSLSIIMDGYSELGATSLSLVLGSMINIQDLHVSGGSGTFIRLVLEYIKRSLLMLELDACDAEPQDFSDMAGIAIRDLRILRCHSNVRFLLGLVTVANLEVRGLGLDGECMRIGVTLRRLTDAHLSQFRRLSLVETCRDAGCRDILQIVRAFERPFSSLEEIVVDILLSNDICKTLTQLFPVFPLLKNCRIVSRNNQDSLGFSARS</sequence>
<dbReference type="AlphaFoldDB" id="A0AA39NL06"/>
<dbReference type="EMBL" id="JAUEPR010000075">
    <property type="protein sequence ID" value="KAK0467525.1"/>
    <property type="molecule type" value="Genomic_DNA"/>
</dbReference>